<dbReference type="InterPro" id="IPR003812">
    <property type="entry name" value="Fido"/>
</dbReference>
<dbReference type="AlphaFoldDB" id="A0A0F0CJ40"/>
<keyword evidence="5" id="KW-1185">Reference proteome</keyword>
<evidence type="ECO:0000256" key="2">
    <source>
        <dbReference type="PIRSR" id="PIRSR640198-2"/>
    </source>
</evidence>
<feature type="binding site" evidence="2">
    <location>
        <begin position="248"/>
        <end position="249"/>
    </location>
    <ligand>
        <name>ATP</name>
        <dbReference type="ChEBI" id="CHEBI:30616"/>
    </ligand>
</feature>
<dbReference type="SUPFAM" id="SSF140931">
    <property type="entry name" value="Fic-like"/>
    <property type="match status" value="1"/>
</dbReference>
<keyword evidence="2" id="KW-0067">ATP-binding</keyword>
<dbReference type="PANTHER" id="PTHR13504:SF33">
    <property type="entry name" value="FIC FAMILY PROTEIN"/>
    <property type="match status" value="1"/>
</dbReference>
<dbReference type="InterPro" id="IPR036597">
    <property type="entry name" value="Fido-like_dom_sf"/>
</dbReference>
<comment type="caution">
    <text evidence="4">The sequence shown here is derived from an EMBL/GenBank/DDBJ whole genome shotgun (WGS) entry which is preliminary data.</text>
</comment>
<organism evidence="4 5">
    <name type="scientific">Candidatus Omnitrophus magneticus</name>
    <dbReference type="NCBI Taxonomy" id="1609969"/>
    <lineage>
        <taxon>Bacteria</taxon>
        <taxon>Pseudomonadati</taxon>
        <taxon>Candidatus Omnitrophota</taxon>
        <taxon>Candidatus Omnitrophus</taxon>
    </lineage>
</organism>
<sequence>MKYIWQHKSWPRFTWDSTVLLPVLGQARLAQGDLLGRVKRLGFKLEEEAQANILTEEVIKTSEIEGELLNLQMVRSSVARHLGLPIAGLGRSSRSVDGIVEVVLDATQKFDISLNKHRLLGWHGALFPTGYSGLHKIRVAQWRGHDDPMRVVSGPVGRERIHFEAPPGEAVDGEMKRFLQWWKESHGSVDGLLRAGVAHFYFLTIHPFEDGNGRIARSLTDMALAQDEKLKVRYYSFSSQIMEERDDYYKILEKSSKTADLDITDWLSWFLVCYQRAIGKSEKIMGNVLLKADFWAEHAQVQLNERQKKILNRMLNAGTDEFIGGMTTRKYVHLGSTSRATAFREISDMVEKGLLRQASGGGRSVHYDILWPKSPSE</sequence>
<reference evidence="4 5" key="1">
    <citation type="submission" date="2015-02" db="EMBL/GenBank/DDBJ databases">
        <title>Single-cell genomics of uncultivated deep-branching MTB reveals a conserved set of magnetosome genes.</title>
        <authorList>
            <person name="Kolinko S."/>
            <person name="Richter M."/>
            <person name="Glockner F.O."/>
            <person name="Brachmann A."/>
            <person name="Schuler D."/>
        </authorList>
    </citation>
    <scope>NUCLEOTIDE SEQUENCE [LARGE SCALE GENOMIC DNA]</scope>
    <source>
        <strain evidence="4">SKK-01</strain>
    </source>
</reference>
<evidence type="ECO:0000256" key="1">
    <source>
        <dbReference type="PIRSR" id="PIRSR640198-1"/>
    </source>
</evidence>
<dbReference type="PATRIC" id="fig|1609969.3.peg.3032"/>
<feature type="binding site" evidence="2">
    <location>
        <begin position="210"/>
        <end position="217"/>
    </location>
    <ligand>
        <name>ATP</name>
        <dbReference type="ChEBI" id="CHEBI:30616"/>
    </ligand>
</feature>
<feature type="active site" evidence="1">
    <location>
        <position position="206"/>
    </location>
</feature>
<dbReference type="Pfam" id="PF02661">
    <property type="entry name" value="Fic"/>
    <property type="match status" value="1"/>
</dbReference>
<dbReference type="EMBL" id="JYNY01000623">
    <property type="protein sequence ID" value="KJJ83313.1"/>
    <property type="molecule type" value="Genomic_DNA"/>
</dbReference>
<dbReference type="Pfam" id="PF13776">
    <property type="entry name" value="DUF4172"/>
    <property type="match status" value="1"/>
</dbReference>
<dbReference type="InterPro" id="IPR025230">
    <property type="entry name" value="DUF4172"/>
</dbReference>
<dbReference type="GO" id="GO:0005524">
    <property type="term" value="F:ATP binding"/>
    <property type="evidence" value="ECO:0007669"/>
    <property type="project" value="UniProtKB-KW"/>
</dbReference>
<dbReference type="InterPro" id="IPR036388">
    <property type="entry name" value="WH-like_DNA-bd_sf"/>
</dbReference>
<protein>
    <submittedName>
        <fullName evidence="4">Filamentation induced by cAMP protein fic</fullName>
    </submittedName>
</protein>
<accession>A0A0F0CJ40</accession>
<evidence type="ECO:0000313" key="5">
    <source>
        <dbReference type="Proteomes" id="UP000033428"/>
    </source>
</evidence>
<dbReference type="PROSITE" id="PS51459">
    <property type="entry name" value="FIDO"/>
    <property type="match status" value="1"/>
</dbReference>
<dbReference type="Gene3D" id="1.10.3290.10">
    <property type="entry name" value="Fido-like domain"/>
    <property type="match status" value="1"/>
</dbReference>
<evidence type="ECO:0000313" key="4">
    <source>
        <dbReference type="EMBL" id="KJJ83313.1"/>
    </source>
</evidence>
<proteinExistence type="predicted"/>
<name>A0A0F0CJ40_9BACT</name>
<dbReference type="PANTHER" id="PTHR13504">
    <property type="entry name" value="FIDO DOMAIN-CONTAINING PROTEIN DDB_G0283145"/>
    <property type="match status" value="1"/>
</dbReference>
<keyword evidence="2" id="KW-0547">Nucleotide-binding</keyword>
<dbReference type="Gene3D" id="1.10.10.10">
    <property type="entry name" value="Winged helix-like DNA-binding domain superfamily/Winged helix DNA-binding domain"/>
    <property type="match status" value="1"/>
</dbReference>
<dbReference type="InterPro" id="IPR040198">
    <property type="entry name" value="Fido_containing"/>
</dbReference>
<gene>
    <name evidence="4" type="ORF">OMAG_002822</name>
</gene>
<dbReference type="Proteomes" id="UP000033428">
    <property type="component" value="Unassembled WGS sequence"/>
</dbReference>
<evidence type="ECO:0000259" key="3">
    <source>
        <dbReference type="PROSITE" id="PS51459"/>
    </source>
</evidence>
<feature type="domain" description="Fido" evidence="3">
    <location>
        <begin position="114"/>
        <end position="272"/>
    </location>
</feature>